<gene>
    <name evidence="9" type="ORF">O3G_MSEX012407</name>
</gene>
<dbReference type="Proteomes" id="UP000791440">
    <property type="component" value="Unassembled WGS sequence"/>
</dbReference>
<dbReference type="Pfam" id="PF00249">
    <property type="entry name" value="Myb_DNA-binding"/>
    <property type="match status" value="2"/>
</dbReference>
<dbReference type="PANTHER" id="PTHR46621">
    <property type="entry name" value="SNRNA-ACTIVATING PROTEIN COMPLEX SUBUNIT 4"/>
    <property type="match status" value="1"/>
</dbReference>
<dbReference type="PROSITE" id="PS50090">
    <property type="entry name" value="MYB_LIKE"/>
    <property type="match status" value="2"/>
</dbReference>
<dbReference type="CDD" id="cd00167">
    <property type="entry name" value="SANT"/>
    <property type="match status" value="4"/>
</dbReference>
<keyword evidence="3" id="KW-0238">DNA-binding</keyword>
<dbReference type="InterPro" id="IPR017930">
    <property type="entry name" value="Myb_dom"/>
</dbReference>
<feature type="domain" description="HTH myb-type" evidence="8">
    <location>
        <begin position="251"/>
        <end position="307"/>
    </location>
</feature>
<evidence type="ECO:0000259" key="8">
    <source>
        <dbReference type="PROSITE" id="PS51294"/>
    </source>
</evidence>
<dbReference type="SMART" id="SM00717">
    <property type="entry name" value="SANT"/>
    <property type="match status" value="4"/>
</dbReference>
<reference evidence="9" key="2">
    <citation type="submission" date="2020-12" db="EMBL/GenBank/DDBJ databases">
        <authorList>
            <person name="Kanost M."/>
        </authorList>
    </citation>
    <scope>NUCLEOTIDE SEQUENCE</scope>
</reference>
<dbReference type="SUPFAM" id="SSF46689">
    <property type="entry name" value="Homeodomain-like"/>
    <property type="match status" value="3"/>
</dbReference>
<dbReference type="PROSITE" id="PS51294">
    <property type="entry name" value="HTH_MYB"/>
    <property type="match status" value="2"/>
</dbReference>
<reference evidence="9" key="1">
    <citation type="journal article" date="2016" name="Insect Biochem. Mol. Biol.">
        <title>Multifaceted biological insights from a draft genome sequence of the tobacco hornworm moth, Manduca sexta.</title>
        <authorList>
            <person name="Kanost M.R."/>
            <person name="Arrese E.L."/>
            <person name="Cao X."/>
            <person name="Chen Y.R."/>
            <person name="Chellapilla S."/>
            <person name="Goldsmith M.R."/>
            <person name="Grosse-Wilde E."/>
            <person name="Heckel D.G."/>
            <person name="Herndon N."/>
            <person name="Jiang H."/>
            <person name="Papanicolaou A."/>
            <person name="Qu J."/>
            <person name="Soulages J.L."/>
            <person name="Vogel H."/>
            <person name="Walters J."/>
            <person name="Waterhouse R.M."/>
            <person name="Ahn S.J."/>
            <person name="Almeida F.C."/>
            <person name="An C."/>
            <person name="Aqrawi P."/>
            <person name="Bretschneider A."/>
            <person name="Bryant W.B."/>
            <person name="Bucks S."/>
            <person name="Chao H."/>
            <person name="Chevignon G."/>
            <person name="Christen J.M."/>
            <person name="Clarke D.F."/>
            <person name="Dittmer N.T."/>
            <person name="Ferguson L.C.F."/>
            <person name="Garavelou S."/>
            <person name="Gordon K.H.J."/>
            <person name="Gunaratna R.T."/>
            <person name="Han Y."/>
            <person name="Hauser F."/>
            <person name="He Y."/>
            <person name="Heidel-Fischer H."/>
            <person name="Hirsh A."/>
            <person name="Hu Y."/>
            <person name="Jiang H."/>
            <person name="Kalra D."/>
            <person name="Klinner C."/>
            <person name="Konig C."/>
            <person name="Kovar C."/>
            <person name="Kroll A.R."/>
            <person name="Kuwar S.S."/>
            <person name="Lee S.L."/>
            <person name="Lehman R."/>
            <person name="Li K."/>
            <person name="Li Z."/>
            <person name="Liang H."/>
            <person name="Lovelace S."/>
            <person name="Lu Z."/>
            <person name="Mansfield J.H."/>
            <person name="McCulloch K.J."/>
            <person name="Mathew T."/>
            <person name="Morton B."/>
            <person name="Muzny D.M."/>
            <person name="Neunemann D."/>
            <person name="Ongeri F."/>
            <person name="Pauchet Y."/>
            <person name="Pu L.L."/>
            <person name="Pyrousis I."/>
            <person name="Rao X.J."/>
            <person name="Redding A."/>
            <person name="Roesel C."/>
            <person name="Sanchez-Gracia A."/>
            <person name="Schaack S."/>
            <person name="Shukla A."/>
            <person name="Tetreau G."/>
            <person name="Wang Y."/>
            <person name="Xiong G.H."/>
            <person name="Traut W."/>
            <person name="Walsh T.K."/>
            <person name="Worley K.C."/>
            <person name="Wu D."/>
            <person name="Wu W."/>
            <person name="Wu Y.Q."/>
            <person name="Zhang X."/>
            <person name="Zou Z."/>
            <person name="Zucker H."/>
            <person name="Briscoe A.D."/>
            <person name="Burmester T."/>
            <person name="Clem R.J."/>
            <person name="Feyereisen R."/>
            <person name="Grimmelikhuijzen C.J.P."/>
            <person name="Hamodrakas S.J."/>
            <person name="Hansson B.S."/>
            <person name="Huguet E."/>
            <person name="Jermiin L.S."/>
            <person name="Lan Q."/>
            <person name="Lehman H.K."/>
            <person name="Lorenzen M."/>
            <person name="Merzendorfer H."/>
            <person name="Michalopoulos I."/>
            <person name="Morton D.B."/>
            <person name="Muthukrishnan S."/>
            <person name="Oakeshott J.G."/>
            <person name="Palmer W."/>
            <person name="Park Y."/>
            <person name="Passarelli A.L."/>
            <person name="Rozas J."/>
            <person name="Schwartz L.M."/>
            <person name="Smith W."/>
            <person name="Southgate A."/>
            <person name="Vilcinskas A."/>
            <person name="Vogt R."/>
            <person name="Wang P."/>
            <person name="Werren J."/>
            <person name="Yu X.Q."/>
            <person name="Zhou J.J."/>
            <person name="Brown S.J."/>
            <person name="Scherer S.E."/>
            <person name="Richards S."/>
            <person name="Blissard G.W."/>
        </authorList>
    </citation>
    <scope>NUCLEOTIDE SEQUENCE</scope>
</reference>
<organism evidence="9 10">
    <name type="scientific">Manduca sexta</name>
    <name type="common">Tobacco hawkmoth</name>
    <name type="synonym">Tobacco hornworm</name>
    <dbReference type="NCBI Taxonomy" id="7130"/>
    <lineage>
        <taxon>Eukaryota</taxon>
        <taxon>Metazoa</taxon>
        <taxon>Ecdysozoa</taxon>
        <taxon>Arthropoda</taxon>
        <taxon>Hexapoda</taxon>
        <taxon>Insecta</taxon>
        <taxon>Pterygota</taxon>
        <taxon>Neoptera</taxon>
        <taxon>Endopterygota</taxon>
        <taxon>Lepidoptera</taxon>
        <taxon>Glossata</taxon>
        <taxon>Ditrysia</taxon>
        <taxon>Bombycoidea</taxon>
        <taxon>Sphingidae</taxon>
        <taxon>Sphinginae</taxon>
        <taxon>Sphingini</taxon>
        <taxon>Manduca</taxon>
    </lineage>
</organism>
<comment type="caution">
    <text evidence="9">The sequence shown here is derived from an EMBL/GenBank/DDBJ whole genome shotgun (WGS) entry which is preliminary data.</text>
</comment>
<keyword evidence="2" id="KW-0805">Transcription regulation</keyword>
<keyword evidence="4" id="KW-0804">Transcription</keyword>
<evidence type="ECO:0000259" key="7">
    <source>
        <dbReference type="PROSITE" id="PS50090"/>
    </source>
</evidence>
<name>A0A921ZNT1_MANSE</name>
<dbReference type="InterPro" id="IPR009057">
    <property type="entry name" value="Homeodomain-like_sf"/>
</dbReference>
<comment type="subcellular location">
    <subcellularLocation>
        <location evidence="1">Nucleus</location>
    </subcellularLocation>
</comment>
<feature type="domain" description="Myb-like" evidence="7">
    <location>
        <begin position="304"/>
        <end position="358"/>
    </location>
</feature>
<protein>
    <recommendedName>
        <fullName evidence="11">snRNA-activating protein complex subunit 4</fullName>
    </recommendedName>
</protein>
<proteinExistence type="predicted"/>
<keyword evidence="6" id="KW-0175">Coiled coil</keyword>
<dbReference type="GO" id="GO:0042796">
    <property type="term" value="P:snRNA transcription by RNA polymerase III"/>
    <property type="evidence" value="ECO:0007669"/>
    <property type="project" value="TreeGrafter"/>
</dbReference>
<evidence type="ECO:0000256" key="5">
    <source>
        <dbReference type="ARBA" id="ARBA00023242"/>
    </source>
</evidence>
<dbReference type="GO" id="GO:0042795">
    <property type="term" value="P:snRNA transcription by RNA polymerase II"/>
    <property type="evidence" value="ECO:0007669"/>
    <property type="project" value="TreeGrafter"/>
</dbReference>
<dbReference type="InterPro" id="IPR051575">
    <property type="entry name" value="Myb-like_DNA-bd"/>
</dbReference>
<dbReference type="EMBL" id="JH668719">
    <property type="protein sequence ID" value="KAG6461069.1"/>
    <property type="molecule type" value="Genomic_DNA"/>
</dbReference>
<dbReference type="GO" id="GO:0019185">
    <property type="term" value="C:snRNA-activating protein complex"/>
    <property type="evidence" value="ECO:0007669"/>
    <property type="project" value="TreeGrafter"/>
</dbReference>
<feature type="domain" description="Myb-like" evidence="7">
    <location>
        <begin position="251"/>
        <end position="303"/>
    </location>
</feature>
<evidence type="ECO:0000313" key="9">
    <source>
        <dbReference type="EMBL" id="KAG6461069.1"/>
    </source>
</evidence>
<evidence type="ECO:0000256" key="2">
    <source>
        <dbReference type="ARBA" id="ARBA00023015"/>
    </source>
</evidence>
<keyword evidence="10" id="KW-1185">Reference proteome</keyword>
<dbReference type="InterPro" id="IPR001005">
    <property type="entry name" value="SANT/Myb"/>
</dbReference>
<accession>A0A921ZNT1</accession>
<keyword evidence="5" id="KW-0539">Nucleus</keyword>
<evidence type="ECO:0000256" key="3">
    <source>
        <dbReference type="ARBA" id="ARBA00023125"/>
    </source>
</evidence>
<evidence type="ECO:0000313" key="10">
    <source>
        <dbReference type="Proteomes" id="UP000791440"/>
    </source>
</evidence>
<dbReference type="Gene3D" id="1.10.10.60">
    <property type="entry name" value="Homeodomain-like"/>
    <property type="match status" value="4"/>
</dbReference>
<dbReference type="GO" id="GO:0001006">
    <property type="term" value="F:RNA polymerase III type 3 promoter sequence-specific DNA binding"/>
    <property type="evidence" value="ECO:0007669"/>
    <property type="project" value="TreeGrafter"/>
</dbReference>
<dbReference type="GO" id="GO:0005634">
    <property type="term" value="C:nucleus"/>
    <property type="evidence" value="ECO:0007669"/>
    <property type="project" value="UniProtKB-SubCell"/>
</dbReference>
<evidence type="ECO:0000256" key="6">
    <source>
        <dbReference type="SAM" id="Coils"/>
    </source>
</evidence>
<evidence type="ECO:0000256" key="4">
    <source>
        <dbReference type="ARBA" id="ARBA00023163"/>
    </source>
</evidence>
<evidence type="ECO:0008006" key="11">
    <source>
        <dbReference type="Google" id="ProtNLM"/>
    </source>
</evidence>
<sequence length="786" mass="91036">MDSDFESEDNSDVELEELNQLNAVLNADEPSTSSRVIPSIASLGSFRPATNVTEQLAKIDIAIAFNKETDEKLRRLEHILTNRLAECQKKLKTLSDKGTSNERHESFRYFYCGKPYFKDKYNFPAPDNEDTIIMAKSQMYDFSQVGSVPGWTVRDKSQFIAELHKMSQKIRKDELHAKMSQLRRENKIKKDKKIDTIIAGISREICKLKDKQLNEIALPLDREYDWETLANRLNRRHIPQEYESLWKLFFHPSVNKNAWTKTEHVTLQKIATDNNLQDWDDIAQKLGTGRTGYQCFVYYRTNMTNQFNGKKWSQEEIEYLRRLVDYYKEDNYIPWGKVAASMENRTKIQIYNKYTRLIGHRKGRFLPEEDAVILNSAAKFGENFQKMLAFLPGRSIIQIRNRYQTLTKVTVSMVWTEAEDRKLLQLMANQDSNVTFSSISHFFPGKDRIHIRSRYMTLLKWMRRNPNMDLAHAPRRAARRLTHGKPTENLNKAVENLKTRMETVVNMKKSSKLTEDSPEAHIDDAIVATLYNELIKEMEHKQCEETEKQMQPEIPGANINITNLRKVLIFLNADLDKDTYIASAYSENYPGLDASEDKTLCKLKSYSKNNNTTNLQNAAAPDVWGNNSLGTINTVLPPHYATITGCRALMAITNGSNKLSEDGVHIHVLLKRNPTLRVQFNLLMERFHTLFIWPMLLSNERPNEATILENTMREAKLRQANSSASSISTIVPSIPSIHIPTKYSTKKNKEEIENMKEIDLTNESEIENVTIKEDFADHHFMDFNYE</sequence>
<dbReference type="PANTHER" id="PTHR46621:SF1">
    <property type="entry name" value="SNRNA-ACTIVATING PROTEIN COMPLEX SUBUNIT 4"/>
    <property type="match status" value="1"/>
</dbReference>
<dbReference type="Pfam" id="PF13921">
    <property type="entry name" value="Myb_DNA-bind_6"/>
    <property type="match status" value="1"/>
</dbReference>
<dbReference type="GO" id="GO:0000978">
    <property type="term" value="F:RNA polymerase II cis-regulatory region sequence-specific DNA binding"/>
    <property type="evidence" value="ECO:0007669"/>
    <property type="project" value="TreeGrafter"/>
</dbReference>
<feature type="domain" description="HTH myb-type" evidence="8">
    <location>
        <begin position="357"/>
        <end position="411"/>
    </location>
</feature>
<evidence type="ECO:0000256" key="1">
    <source>
        <dbReference type="ARBA" id="ARBA00004123"/>
    </source>
</evidence>
<feature type="coiled-coil region" evidence="6">
    <location>
        <begin position="165"/>
        <end position="192"/>
    </location>
</feature>
<dbReference type="AlphaFoldDB" id="A0A921ZNT1"/>